<dbReference type="PANTHER" id="PTHR42929:SF1">
    <property type="entry name" value="INNER MEMBRANE ABC TRANSPORTER PERMEASE PROTEIN YDCU-RELATED"/>
    <property type="match status" value="1"/>
</dbReference>
<feature type="transmembrane region" description="Helical" evidence="8">
    <location>
        <begin position="112"/>
        <end position="132"/>
    </location>
</feature>
<evidence type="ECO:0000256" key="6">
    <source>
        <dbReference type="ARBA" id="ARBA00022989"/>
    </source>
</evidence>
<feature type="domain" description="ABC transmembrane type-1" evidence="9">
    <location>
        <begin position="106"/>
        <end position="312"/>
    </location>
</feature>
<evidence type="ECO:0000313" key="11">
    <source>
        <dbReference type="Proteomes" id="UP000655420"/>
    </source>
</evidence>
<dbReference type="PANTHER" id="PTHR42929">
    <property type="entry name" value="INNER MEMBRANE ABC TRANSPORTER PERMEASE PROTEIN YDCU-RELATED-RELATED"/>
    <property type="match status" value="1"/>
</dbReference>
<name>A0A8J7SCR1_9RHOB</name>
<feature type="transmembrane region" description="Helical" evidence="8">
    <location>
        <begin position="293"/>
        <end position="313"/>
    </location>
</feature>
<keyword evidence="11" id="KW-1185">Reference proteome</keyword>
<comment type="subcellular location">
    <subcellularLocation>
        <location evidence="1 8">Cell membrane</location>
        <topology evidence="1 8">Multi-pass membrane protein</topology>
    </subcellularLocation>
</comment>
<proteinExistence type="inferred from homology"/>
<dbReference type="AlphaFoldDB" id="A0A8J7SCR1"/>
<dbReference type="Proteomes" id="UP000655420">
    <property type="component" value="Unassembled WGS sequence"/>
</dbReference>
<accession>A0A8J7SCR1</accession>
<keyword evidence="7 8" id="KW-0472">Membrane</keyword>
<gene>
    <name evidence="10" type="ORF">H0I76_06280</name>
</gene>
<evidence type="ECO:0000313" key="10">
    <source>
        <dbReference type="EMBL" id="MBK0398788.1"/>
    </source>
</evidence>
<dbReference type="InterPro" id="IPR035906">
    <property type="entry name" value="MetI-like_sf"/>
</dbReference>
<dbReference type="Pfam" id="PF00528">
    <property type="entry name" value="BPD_transp_1"/>
    <property type="match status" value="1"/>
</dbReference>
<comment type="caution">
    <text evidence="10">The sequence shown here is derived from an EMBL/GenBank/DDBJ whole genome shotgun (WGS) entry which is preliminary data.</text>
</comment>
<evidence type="ECO:0000256" key="7">
    <source>
        <dbReference type="ARBA" id="ARBA00023136"/>
    </source>
</evidence>
<protein>
    <submittedName>
        <fullName evidence="10">ABC transporter permease</fullName>
    </submittedName>
</protein>
<dbReference type="GO" id="GO:0005886">
    <property type="term" value="C:plasma membrane"/>
    <property type="evidence" value="ECO:0007669"/>
    <property type="project" value="UniProtKB-SubCell"/>
</dbReference>
<keyword evidence="4" id="KW-1003">Cell membrane</keyword>
<evidence type="ECO:0000256" key="1">
    <source>
        <dbReference type="ARBA" id="ARBA00004651"/>
    </source>
</evidence>
<feature type="transmembrane region" description="Helical" evidence="8">
    <location>
        <begin position="192"/>
        <end position="214"/>
    </location>
</feature>
<evidence type="ECO:0000256" key="5">
    <source>
        <dbReference type="ARBA" id="ARBA00022692"/>
    </source>
</evidence>
<keyword evidence="5 8" id="KW-0812">Transmembrane</keyword>
<organism evidence="10 11">
    <name type="scientific">Thermohalobaculum xanthum</name>
    <dbReference type="NCBI Taxonomy" id="2753746"/>
    <lineage>
        <taxon>Bacteria</taxon>
        <taxon>Pseudomonadati</taxon>
        <taxon>Pseudomonadota</taxon>
        <taxon>Alphaproteobacteria</taxon>
        <taxon>Rhodobacterales</taxon>
        <taxon>Paracoccaceae</taxon>
        <taxon>Thermohalobaculum</taxon>
    </lineage>
</organism>
<evidence type="ECO:0000256" key="3">
    <source>
        <dbReference type="ARBA" id="ARBA00022448"/>
    </source>
</evidence>
<dbReference type="CDD" id="cd06261">
    <property type="entry name" value="TM_PBP2"/>
    <property type="match status" value="1"/>
</dbReference>
<feature type="transmembrane region" description="Helical" evidence="8">
    <location>
        <begin position="235"/>
        <end position="257"/>
    </location>
</feature>
<evidence type="ECO:0000256" key="2">
    <source>
        <dbReference type="ARBA" id="ARBA00007069"/>
    </source>
</evidence>
<dbReference type="SUPFAM" id="SSF161098">
    <property type="entry name" value="MetI-like"/>
    <property type="match status" value="1"/>
</dbReference>
<evidence type="ECO:0000256" key="4">
    <source>
        <dbReference type="ARBA" id="ARBA00022475"/>
    </source>
</evidence>
<dbReference type="InterPro" id="IPR000515">
    <property type="entry name" value="MetI-like"/>
</dbReference>
<feature type="transmembrane region" description="Helical" evidence="8">
    <location>
        <begin position="141"/>
        <end position="162"/>
    </location>
</feature>
<dbReference type="GO" id="GO:0055085">
    <property type="term" value="P:transmembrane transport"/>
    <property type="evidence" value="ECO:0007669"/>
    <property type="project" value="InterPro"/>
</dbReference>
<comment type="similarity">
    <text evidence="2">Belongs to the binding-protein-dependent transport system permease family. CysTW subfamily.</text>
</comment>
<keyword evidence="6 8" id="KW-1133">Transmembrane helix</keyword>
<sequence>MHAPKPSVDASHPAPAPARTGALNLADEARKREVRTSWLLSAPALLVLVTAASGPLLIVLVYSFLAAGDYGGVVWSLSGEGWFKVFLSRDIFDDTVGIADAHLTIFWRSVRLSMLTTLICIALGFPTAWFIATRSRESRNVWLFLITIPFWTNLLIRTFAIMEVIRSEGIVNTVLMTAGVIERPIQMMYTDFAILLGMAYVYLPLMVLPLYAAMERLDFRLIEAAYDLYASRWRVLRRIVVPLVKPGLIAGSILVFIPSLGAYVTPRVLGGGKNMMLGNLIELQFGQGRNWPLGAALSLTLLVIVMVALIFYVRIVQKEAASRE</sequence>
<dbReference type="EMBL" id="JAEHHL010000002">
    <property type="protein sequence ID" value="MBK0398788.1"/>
    <property type="molecule type" value="Genomic_DNA"/>
</dbReference>
<dbReference type="RefSeq" id="WP_200608404.1">
    <property type="nucleotide sequence ID" value="NZ_JAEHHL010000002.1"/>
</dbReference>
<reference evidence="10" key="1">
    <citation type="submission" date="2020-12" db="EMBL/GenBank/DDBJ databases">
        <title>Bacterial taxonomy.</title>
        <authorList>
            <person name="Pan X."/>
        </authorList>
    </citation>
    <scope>NUCLEOTIDE SEQUENCE</scope>
    <source>
        <strain evidence="10">M0105</strain>
    </source>
</reference>
<keyword evidence="3 8" id="KW-0813">Transport</keyword>
<feature type="transmembrane region" description="Helical" evidence="8">
    <location>
        <begin position="38"/>
        <end position="65"/>
    </location>
</feature>
<dbReference type="PROSITE" id="PS50928">
    <property type="entry name" value="ABC_TM1"/>
    <property type="match status" value="1"/>
</dbReference>
<evidence type="ECO:0000259" key="9">
    <source>
        <dbReference type="PROSITE" id="PS50928"/>
    </source>
</evidence>
<dbReference type="Gene3D" id="1.10.3720.10">
    <property type="entry name" value="MetI-like"/>
    <property type="match status" value="1"/>
</dbReference>
<evidence type="ECO:0000256" key="8">
    <source>
        <dbReference type="RuleBase" id="RU363032"/>
    </source>
</evidence>